<proteinExistence type="predicted"/>
<name>A0A3A4AL97_9ACTN</name>
<comment type="caution">
    <text evidence="1">The sequence shown here is derived from an EMBL/GenBank/DDBJ whole genome shotgun (WGS) entry which is preliminary data.</text>
</comment>
<evidence type="ECO:0000313" key="2">
    <source>
        <dbReference type="Proteomes" id="UP000265768"/>
    </source>
</evidence>
<dbReference type="AlphaFoldDB" id="A0A3A4AL97"/>
<gene>
    <name evidence="1" type="ORF">D5H75_40115</name>
</gene>
<evidence type="ECO:0000313" key="1">
    <source>
        <dbReference type="EMBL" id="RJL19734.1"/>
    </source>
</evidence>
<sequence>MALQVTATIQAADQSIRAAIRAAASAGVSANEIARRADRRVTGVRGYGRPVVLEILRAEDVCATALEALADVEISAGEQWSEDTAVWVYRNSKREARMRLSPTLGPSHTTRAHTAQGAVDAVRDAGLSVDARGWVPWEHLADGYAVTLSRD</sequence>
<dbReference type="Proteomes" id="UP000265768">
    <property type="component" value="Unassembled WGS sequence"/>
</dbReference>
<organism evidence="1 2">
    <name type="scientific">Bailinhaonella thermotolerans</name>
    <dbReference type="NCBI Taxonomy" id="1070861"/>
    <lineage>
        <taxon>Bacteria</taxon>
        <taxon>Bacillati</taxon>
        <taxon>Actinomycetota</taxon>
        <taxon>Actinomycetes</taxon>
        <taxon>Streptosporangiales</taxon>
        <taxon>Streptosporangiaceae</taxon>
        <taxon>Bailinhaonella</taxon>
    </lineage>
</organism>
<dbReference type="EMBL" id="QZEY01000035">
    <property type="protein sequence ID" value="RJL19734.1"/>
    <property type="molecule type" value="Genomic_DNA"/>
</dbReference>
<protein>
    <submittedName>
        <fullName evidence="1">Uncharacterized protein</fullName>
    </submittedName>
</protein>
<accession>A0A3A4AL97</accession>
<keyword evidence="2" id="KW-1185">Reference proteome</keyword>
<reference evidence="1 2" key="1">
    <citation type="submission" date="2018-09" db="EMBL/GenBank/DDBJ databases">
        <title>YIM 75507 draft genome.</title>
        <authorList>
            <person name="Tang S."/>
            <person name="Feng Y."/>
        </authorList>
    </citation>
    <scope>NUCLEOTIDE SEQUENCE [LARGE SCALE GENOMIC DNA]</scope>
    <source>
        <strain evidence="1 2">YIM 75507</strain>
    </source>
</reference>